<dbReference type="EMBL" id="JAOPJZ010000014">
    <property type="protein sequence ID" value="MCU4753163.1"/>
    <property type="molecule type" value="Genomic_DNA"/>
</dbReference>
<evidence type="ECO:0000313" key="10">
    <source>
        <dbReference type="EMBL" id="MCU4753163.1"/>
    </source>
</evidence>
<dbReference type="Pfam" id="PF13424">
    <property type="entry name" value="TPR_12"/>
    <property type="match status" value="5"/>
</dbReference>
<keyword evidence="4" id="KW-0802">TPR repeat</keyword>
<evidence type="ECO:0000313" key="11">
    <source>
        <dbReference type="Proteomes" id="UP001321047"/>
    </source>
</evidence>
<organism evidence="10 11">
    <name type="scientific">Natronosalvus hydrolyticus</name>
    <dbReference type="NCBI Taxonomy" id="2979988"/>
    <lineage>
        <taxon>Archaea</taxon>
        <taxon>Methanobacteriati</taxon>
        <taxon>Methanobacteriota</taxon>
        <taxon>Stenosarchaea group</taxon>
        <taxon>Halobacteria</taxon>
        <taxon>Halobacteriales</taxon>
        <taxon>Natrialbaceae</taxon>
        <taxon>Natronosalvus</taxon>
    </lineage>
</organism>
<proteinExistence type="predicted"/>
<feature type="repeat" description="TPR" evidence="4">
    <location>
        <begin position="863"/>
        <end position="896"/>
    </location>
</feature>
<dbReference type="Gene3D" id="1.25.40.10">
    <property type="entry name" value="Tetratricopeptide repeat domain"/>
    <property type="match status" value="4"/>
</dbReference>
<dbReference type="InterPro" id="IPR027417">
    <property type="entry name" value="P-loop_NTPase"/>
</dbReference>
<reference evidence="10 11" key="1">
    <citation type="submission" date="2022-09" db="EMBL/GenBank/DDBJ databases">
        <title>Enrichment on poylsaccharides allowed isolation of novel metabolic and taxonomic groups of Haloarchaea.</title>
        <authorList>
            <person name="Sorokin D.Y."/>
            <person name="Elcheninov A.G."/>
            <person name="Khizhniak T.V."/>
            <person name="Kolganova T.V."/>
            <person name="Kublanov I.V."/>
        </authorList>
    </citation>
    <scope>NUCLEOTIDE SEQUENCE [LARGE SCALE GENOMIC DNA]</scope>
    <source>
        <strain evidence="10 11">AArc-curdl1</strain>
    </source>
</reference>
<dbReference type="PANTHER" id="PTHR45954">
    <property type="entry name" value="LD33695P"/>
    <property type="match status" value="1"/>
</dbReference>
<dbReference type="Pfam" id="PF13432">
    <property type="entry name" value="TPR_16"/>
    <property type="match status" value="1"/>
</dbReference>
<protein>
    <submittedName>
        <fullName evidence="10">Tetratricopeptide repeat protein</fullName>
    </submittedName>
</protein>
<evidence type="ECO:0000256" key="1">
    <source>
        <dbReference type="ARBA" id="ARBA00004496"/>
    </source>
</evidence>
<feature type="domain" description="Methanogenesis regulatory protein FilR1 middle" evidence="7">
    <location>
        <begin position="122"/>
        <end position="270"/>
    </location>
</feature>
<evidence type="ECO:0000256" key="3">
    <source>
        <dbReference type="ARBA" id="ARBA00022737"/>
    </source>
</evidence>
<dbReference type="InterPro" id="IPR013561">
    <property type="entry name" value="FilR1_middle_dom"/>
</dbReference>
<evidence type="ECO:0000256" key="4">
    <source>
        <dbReference type="PROSITE-ProRule" id="PRU00339"/>
    </source>
</evidence>
<feature type="repeat" description="TPR" evidence="4">
    <location>
        <begin position="1103"/>
        <end position="1136"/>
    </location>
</feature>
<dbReference type="Pfam" id="PF25213">
    <property type="entry name" value="HVO_A0261_N"/>
    <property type="match status" value="1"/>
</dbReference>
<dbReference type="Pfam" id="PF08350">
    <property type="entry name" value="FilR1_middle"/>
    <property type="match status" value="1"/>
</dbReference>
<comment type="caution">
    <text evidence="10">The sequence shown here is derived from an EMBL/GenBank/DDBJ whole genome shotgun (WGS) entry which is preliminary data.</text>
</comment>
<evidence type="ECO:0000259" key="9">
    <source>
        <dbReference type="Pfam" id="PF25213"/>
    </source>
</evidence>
<dbReference type="InterPro" id="IPR011990">
    <property type="entry name" value="TPR-like_helical_dom_sf"/>
</dbReference>
<evidence type="ECO:0000256" key="6">
    <source>
        <dbReference type="SAM" id="MobiDB-lite"/>
    </source>
</evidence>
<dbReference type="RefSeq" id="WP_342809488.1">
    <property type="nucleotide sequence ID" value="NZ_JAOPJZ010000014.1"/>
</dbReference>
<dbReference type="InterPro" id="IPR057527">
    <property type="entry name" value="HVO_A0261-like_N"/>
</dbReference>
<feature type="domain" description="Novel STAND NTPase 5" evidence="8">
    <location>
        <begin position="363"/>
        <end position="462"/>
    </location>
</feature>
<dbReference type="PROSITE" id="PS50005">
    <property type="entry name" value="TPR"/>
    <property type="match status" value="4"/>
</dbReference>
<evidence type="ECO:0000256" key="5">
    <source>
        <dbReference type="SAM" id="Coils"/>
    </source>
</evidence>
<dbReference type="SMART" id="SM00028">
    <property type="entry name" value="TPR"/>
    <property type="match status" value="13"/>
</dbReference>
<evidence type="ECO:0000259" key="8">
    <source>
        <dbReference type="Pfam" id="PF25199"/>
    </source>
</evidence>
<comment type="subcellular location">
    <subcellularLocation>
        <location evidence="1">Cytoplasm</location>
    </subcellularLocation>
</comment>
<keyword evidence="2" id="KW-0963">Cytoplasm</keyword>
<keyword evidence="11" id="KW-1185">Reference proteome</keyword>
<dbReference type="GO" id="GO:0005092">
    <property type="term" value="F:GDP-dissociation inhibitor activity"/>
    <property type="evidence" value="ECO:0007669"/>
    <property type="project" value="TreeGrafter"/>
</dbReference>
<dbReference type="GO" id="GO:0005938">
    <property type="term" value="C:cell cortex"/>
    <property type="evidence" value="ECO:0007669"/>
    <property type="project" value="TreeGrafter"/>
</dbReference>
<feature type="region of interest" description="Disordered" evidence="6">
    <location>
        <begin position="205"/>
        <end position="232"/>
    </location>
</feature>
<dbReference type="PANTHER" id="PTHR45954:SF1">
    <property type="entry name" value="LD33695P"/>
    <property type="match status" value="1"/>
</dbReference>
<accession>A0AAP3E6W2</accession>
<dbReference type="InterPro" id="IPR036390">
    <property type="entry name" value="WH_DNA-bd_sf"/>
</dbReference>
<keyword evidence="5" id="KW-0175">Coiled coil</keyword>
<dbReference type="Proteomes" id="UP001321047">
    <property type="component" value="Unassembled WGS sequence"/>
</dbReference>
<dbReference type="Pfam" id="PF25199">
    <property type="entry name" value="nSTAND_NTPase5"/>
    <property type="match status" value="1"/>
</dbReference>
<dbReference type="Pfam" id="PF13374">
    <property type="entry name" value="TPR_10"/>
    <property type="match status" value="1"/>
</dbReference>
<gene>
    <name evidence="10" type="ORF">OB919_14455</name>
</gene>
<dbReference type="SUPFAM" id="SSF52540">
    <property type="entry name" value="P-loop containing nucleoside triphosphate hydrolases"/>
    <property type="match status" value="1"/>
</dbReference>
<dbReference type="InterPro" id="IPR052386">
    <property type="entry name" value="GPSM"/>
</dbReference>
<dbReference type="SUPFAM" id="SSF48452">
    <property type="entry name" value="TPR-like"/>
    <property type="match status" value="4"/>
</dbReference>
<feature type="coiled-coil region" evidence="5">
    <location>
        <begin position="1196"/>
        <end position="1252"/>
    </location>
</feature>
<dbReference type="GO" id="GO:0001965">
    <property type="term" value="F:G-protein alpha-subunit binding"/>
    <property type="evidence" value="ECO:0007669"/>
    <property type="project" value="TreeGrafter"/>
</dbReference>
<dbReference type="InterPro" id="IPR019734">
    <property type="entry name" value="TPR_rpt"/>
</dbReference>
<feature type="domain" description="HVO-A0261-like N-terminal" evidence="9">
    <location>
        <begin position="14"/>
        <end position="86"/>
    </location>
</feature>
<keyword evidence="3" id="KW-0677">Repeat</keyword>
<feature type="repeat" description="TPR" evidence="4">
    <location>
        <begin position="783"/>
        <end position="816"/>
    </location>
</feature>
<dbReference type="SUPFAM" id="SSF46785">
    <property type="entry name" value="Winged helix' DNA-binding domain"/>
    <property type="match status" value="1"/>
</dbReference>
<evidence type="ECO:0000256" key="2">
    <source>
        <dbReference type="ARBA" id="ARBA00022490"/>
    </source>
</evidence>
<feature type="repeat" description="TPR" evidence="4">
    <location>
        <begin position="1023"/>
        <end position="1056"/>
    </location>
</feature>
<feature type="compositionally biased region" description="Polar residues" evidence="6">
    <location>
        <begin position="205"/>
        <end position="222"/>
    </location>
</feature>
<sequence length="1359" mass="151761">MVLSSECEAIEVLSRRIDFLEFLRETVAYKPELVDTLEHSRSTVDRAVDELMSEGLIERGEDGYVLTQSGKLAANRYRLFLDETQTILDTKDLIDSIPATSDLPIELFTNANVVTVDGAYGVFTQVADLLPEADRYQVVLPEVFDSQHVRLLHSQVVREELEIELLASPSVIKRLRKEFPELSNELADAESFSLSSVSTPPYSLILTSGSANRDGKSPQSNSESERSGVADTDTVIMIPYGNDGVAGMAATSDVQAVTWATNLYEQLREDSSPGTEQLRTQNHVGAMSTLTGVRLPLALRSEGFSRLDRAFFQQHERIPPGASWRAGLGLPEVDAGYAVERHRRNGSSLTDVLLSRLEDSTDLALIGPAGSGKSTVCKQVACRWRAEHDGIVLYRESGSGGAFQSGSALESTIEQATVPVLIVVEDALRLEACEIFEVMRSVSGRDEVTFLLDARDNEWKEPRKSGLNARVDAFRREYVDVVSMPPVDEEECRRIVDDAETILDTSLDIDSADLLSEIRSSVEDTTTPGTMLLLTHRIARDAIPVTNHESSGLSTLDEDIDSVRTALEEIGEIGLDAGVLLNTLNAGGIEISPALVYPVASLDEVDEKVQVQKALELLEGHVVFDQPGNSVYRCIHESWSVRFLERLLEVNGEHAASQRFGRSLSALYGLADEPERCDRLSQTVSGRNAVLDRIVADPTEWVDETIETIFEMGLTNARVAPLFGVTERSAIDLPDACSAKTEARCTELRGNMYRIAGELTRARTEFKKLEMVATERGYPGHEATSLSQLGQLDQKEGKYDRAKEYYKKSLELRREIGDEQGEARSLNDLGMVANERGEYDRARENCEKSLRRSREIGNRRGEAQSLHDLGTIVKNLGEYDHAQEYLEKSLEIRTETGDRQGEAQTLHNLGIVADIRGNYDQSRTHYERSLAIKREIGDRHGQASTLNNLGIIAHEQALYDRAHDRYTRSLEIKQEIGDRKGEARGLHNLAVIDRIRGRYERAEGYYEQSLKTLREIGDSKGESQVLGGLGIIAKVQGDYDRAQEYYEQCLEIKQEIGDKRGEGSALNNLGIVLYKKGNIEQARECVEESIEIFREIGDRNGEAESLNTLGNILLCRGDYDRAQEYYEQSLSLRCAVEDQRGETATRNDLAELFRQRGEYTRALENNEKALDIARDIDYPKQEASALLGIGATRRLRGEYKRALESIANALEQYEETGNQSKIAEARLARGRLELTEGNVDDARKQAEQAQLRFEQLDEPHSIARSRRLLGEISVEDGNIEMAYEHWQCALEGFGEVGARRDSLETLRQLIESSRQQGDSERSREWCRRADSVIDDSPDQLSTEYEQWIESAASSLGIDL</sequence>
<evidence type="ECO:0000259" key="7">
    <source>
        <dbReference type="Pfam" id="PF08350"/>
    </source>
</evidence>
<name>A0AAP3E6W2_9EURY</name>
<dbReference type="InterPro" id="IPR057574">
    <property type="entry name" value="nSTAND_NTPase5_dom"/>
</dbReference>